<keyword evidence="9" id="KW-0378">Hydrolase</keyword>
<dbReference type="InterPro" id="IPR004035">
    <property type="entry name" value="Endouclease-III_FeS-bd_BS"/>
</dbReference>
<proteinExistence type="inferred from homology"/>
<dbReference type="Gene3D" id="1.10.1670.10">
    <property type="entry name" value="Helix-hairpin-Helix base-excision DNA repair enzymes (C-terminal)"/>
    <property type="match status" value="1"/>
</dbReference>
<evidence type="ECO:0000259" key="15">
    <source>
        <dbReference type="SMART" id="SM00478"/>
    </source>
</evidence>
<keyword evidence="11" id="KW-0411">Iron-sulfur</keyword>
<evidence type="ECO:0000256" key="13">
    <source>
        <dbReference type="ARBA" id="ARBA00023295"/>
    </source>
</evidence>
<dbReference type="Pfam" id="PF00730">
    <property type="entry name" value="HhH-GPD"/>
    <property type="match status" value="1"/>
</dbReference>
<dbReference type="PROSITE" id="PS00764">
    <property type="entry name" value="ENDONUCLEASE_III_1"/>
    <property type="match status" value="1"/>
</dbReference>
<comment type="cofactor">
    <cofactor evidence="2">
        <name>[4Fe-4S] cluster</name>
        <dbReference type="ChEBI" id="CHEBI:49883"/>
    </cofactor>
</comment>
<dbReference type="GO" id="GO:0046872">
    <property type="term" value="F:metal ion binding"/>
    <property type="evidence" value="ECO:0007669"/>
    <property type="project" value="UniProtKB-KW"/>
</dbReference>
<evidence type="ECO:0000256" key="8">
    <source>
        <dbReference type="ARBA" id="ARBA00022763"/>
    </source>
</evidence>
<evidence type="ECO:0000256" key="9">
    <source>
        <dbReference type="ARBA" id="ARBA00022801"/>
    </source>
</evidence>
<dbReference type="GO" id="GO:0034039">
    <property type="term" value="F:8-oxo-7,8-dihydroguanine DNA N-glycosylase activity"/>
    <property type="evidence" value="ECO:0007669"/>
    <property type="project" value="TreeGrafter"/>
</dbReference>
<comment type="similarity">
    <text evidence="3">Belongs to the Nth/MutY family.</text>
</comment>
<evidence type="ECO:0000256" key="12">
    <source>
        <dbReference type="ARBA" id="ARBA00023204"/>
    </source>
</evidence>
<evidence type="ECO:0000256" key="1">
    <source>
        <dbReference type="ARBA" id="ARBA00000843"/>
    </source>
</evidence>
<evidence type="ECO:0000256" key="5">
    <source>
        <dbReference type="ARBA" id="ARBA00022023"/>
    </source>
</evidence>
<dbReference type="Proteomes" id="UP000054007">
    <property type="component" value="Unassembled WGS sequence"/>
</dbReference>
<dbReference type="Gene3D" id="3.90.79.10">
    <property type="entry name" value="Nucleoside Triphosphate Pyrophosphohydrolase"/>
    <property type="match status" value="1"/>
</dbReference>
<keyword evidence="13" id="KW-0326">Glycosidase</keyword>
<name>A0A0D7BUS0_9AGAR</name>
<dbReference type="OrthoDB" id="10248838at2759"/>
<dbReference type="Gene3D" id="1.10.340.30">
    <property type="entry name" value="Hypothetical protein, domain 2"/>
    <property type="match status" value="1"/>
</dbReference>
<reference evidence="16 17" key="1">
    <citation type="journal article" date="2015" name="Fungal Genet. Biol.">
        <title>Evolution of novel wood decay mechanisms in Agaricales revealed by the genome sequences of Fistulina hepatica and Cylindrobasidium torrendii.</title>
        <authorList>
            <person name="Floudas D."/>
            <person name="Held B.W."/>
            <person name="Riley R."/>
            <person name="Nagy L.G."/>
            <person name="Koehler G."/>
            <person name="Ransdell A.S."/>
            <person name="Younus H."/>
            <person name="Chow J."/>
            <person name="Chiniquy J."/>
            <person name="Lipzen A."/>
            <person name="Tritt A."/>
            <person name="Sun H."/>
            <person name="Haridas S."/>
            <person name="LaButti K."/>
            <person name="Ohm R.A."/>
            <person name="Kues U."/>
            <person name="Blanchette R.A."/>
            <person name="Grigoriev I.V."/>
            <person name="Minto R.E."/>
            <person name="Hibbett D.S."/>
        </authorList>
    </citation>
    <scope>NUCLEOTIDE SEQUENCE [LARGE SCALE GENOMIC DNA]</scope>
    <source>
        <strain evidence="16 17">FP15055 ss-10</strain>
    </source>
</reference>
<evidence type="ECO:0000256" key="10">
    <source>
        <dbReference type="ARBA" id="ARBA00023004"/>
    </source>
</evidence>
<feature type="compositionally biased region" description="Basic residues" evidence="14">
    <location>
        <begin position="29"/>
        <end position="50"/>
    </location>
</feature>
<feature type="domain" description="HhH-GPD" evidence="15">
    <location>
        <begin position="125"/>
        <end position="291"/>
    </location>
</feature>
<keyword evidence="17" id="KW-1185">Reference proteome</keyword>
<dbReference type="EC" id="3.2.2.31" evidence="4"/>
<dbReference type="InterPro" id="IPR004036">
    <property type="entry name" value="Endonuclease-III-like_CS2"/>
</dbReference>
<dbReference type="EMBL" id="KN880436">
    <property type="protein sequence ID" value="KIY73366.1"/>
    <property type="molecule type" value="Genomic_DNA"/>
</dbReference>
<gene>
    <name evidence="16" type="ORF">CYLTODRAFT_386972</name>
</gene>
<dbReference type="GO" id="GO:0032357">
    <property type="term" value="F:oxidized purine DNA binding"/>
    <property type="evidence" value="ECO:0007669"/>
    <property type="project" value="TreeGrafter"/>
</dbReference>
<evidence type="ECO:0000256" key="7">
    <source>
        <dbReference type="ARBA" id="ARBA00022723"/>
    </source>
</evidence>
<dbReference type="InterPro" id="IPR044298">
    <property type="entry name" value="MIG/MutY"/>
</dbReference>
<evidence type="ECO:0000313" key="17">
    <source>
        <dbReference type="Proteomes" id="UP000054007"/>
    </source>
</evidence>
<accession>A0A0D7BUS0</accession>
<dbReference type="SMART" id="SM00478">
    <property type="entry name" value="ENDO3c"/>
    <property type="match status" value="1"/>
</dbReference>
<keyword evidence="7" id="KW-0479">Metal-binding</keyword>
<evidence type="ECO:0000256" key="11">
    <source>
        <dbReference type="ARBA" id="ARBA00023014"/>
    </source>
</evidence>
<sequence length="530" mass="58941">MAFKRRREQHTDDEAYSEASGSGYDAPVKKTKQPVKKKTKSTPKQAKKKSKAEDAPMECEDARDIPHDKNLHRISSADTLCDDLLTWFTGVNETRGMPWRKTYDSTLSKDERAQRAYEVWVSEMMLQQTQVATVIPYYNRWMAKFPTIRDLGAATIDEVNAIWAGLGYYQRASRLLAGAQKSVKSNNGRLPDNAKDMESDIPGIGRYTAGAICSIAYGERVPVLDGNVMRLLSRVLALHAKPKGKATLDILWEAAETIVKVKPSPDGNKETIVGKRHAGDINEALIELGSTVCKVKNPGCADCPIQTHCMAYQREVQTPAASEPDIEDLCTLCEPLVEVGVTAYPMKAERKAPRTELDIVTIVEWTASKDSTDRFFLLLRRPDTGLLAGLFDFLSEADVDEKLTVKACLDKSMQMVKGYIEGPFQKTADPSLSRFFGSQSEGNNDEKLEDMLTVQHVKPVGDVLHLFSHIRKTYRAQWVKLSGGGTEPPAIKNKGKGAAECVWRPYSEVERSNISTGTGKVWQLACKMWG</sequence>
<dbReference type="InterPro" id="IPR023170">
    <property type="entry name" value="HhH_base_excis_C"/>
</dbReference>
<dbReference type="InterPro" id="IPR003265">
    <property type="entry name" value="HhH-GPD_domain"/>
</dbReference>
<feature type="region of interest" description="Disordered" evidence="14">
    <location>
        <begin position="1"/>
        <end position="60"/>
    </location>
</feature>
<keyword evidence="8" id="KW-0227">DNA damage</keyword>
<dbReference type="SUPFAM" id="SSF48150">
    <property type="entry name" value="DNA-glycosylase"/>
    <property type="match status" value="1"/>
</dbReference>
<evidence type="ECO:0000313" key="16">
    <source>
        <dbReference type="EMBL" id="KIY73366.1"/>
    </source>
</evidence>
<dbReference type="CDD" id="cd00056">
    <property type="entry name" value="ENDO3c"/>
    <property type="match status" value="1"/>
</dbReference>
<dbReference type="GO" id="GO:0051539">
    <property type="term" value="F:4 iron, 4 sulfur cluster binding"/>
    <property type="evidence" value="ECO:0007669"/>
    <property type="project" value="UniProtKB-KW"/>
</dbReference>
<dbReference type="GO" id="GO:0035485">
    <property type="term" value="F:adenine/guanine mispair binding"/>
    <property type="evidence" value="ECO:0007669"/>
    <property type="project" value="TreeGrafter"/>
</dbReference>
<evidence type="ECO:0000256" key="4">
    <source>
        <dbReference type="ARBA" id="ARBA00012045"/>
    </source>
</evidence>
<evidence type="ECO:0000256" key="6">
    <source>
        <dbReference type="ARBA" id="ARBA00022485"/>
    </source>
</evidence>
<dbReference type="STRING" id="1314674.A0A0D7BUS0"/>
<keyword evidence="12" id="KW-0234">DNA repair</keyword>
<evidence type="ECO:0000256" key="14">
    <source>
        <dbReference type="SAM" id="MobiDB-lite"/>
    </source>
</evidence>
<dbReference type="FunFam" id="1.10.340.30:FF:000002">
    <property type="entry name" value="Adenine DNA glycosylase"/>
    <property type="match status" value="1"/>
</dbReference>
<feature type="non-terminal residue" evidence="16">
    <location>
        <position position="1"/>
    </location>
</feature>
<dbReference type="GO" id="GO:0005634">
    <property type="term" value="C:nucleus"/>
    <property type="evidence" value="ECO:0007669"/>
    <property type="project" value="TreeGrafter"/>
</dbReference>
<keyword evidence="10" id="KW-0408">Iron</keyword>
<dbReference type="PANTHER" id="PTHR42944:SF1">
    <property type="entry name" value="ADENINE DNA GLYCOSYLASE"/>
    <property type="match status" value="1"/>
</dbReference>
<evidence type="ECO:0000256" key="2">
    <source>
        <dbReference type="ARBA" id="ARBA00001966"/>
    </source>
</evidence>
<keyword evidence="6" id="KW-0004">4Fe-4S</keyword>
<dbReference type="GO" id="GO:0000701">
    <property type="term" value="F:purine-specific mismatch base pair DNA N-glycosylase activity"/>
    <property type="evidence" value="ECO:0007669"/>
    <property type="project" value="UniProtKB-EC"/>
</dbReference>
<organism evidence="16 17">
    <name type="scientific">Cylindrobasidium torrendii FP15055 ss-10</name>
    <dbReference type="NCBI Taxonomy" id="1314674"/>
    <lineage>
        <taxon>Eukaryota</taxon>
        <taxon>Fungi</taxon>
        <taxon>Dikarya</taxon>
        <taxon>Basidiomycota</taxon>
        <taxon>Agaricomycotina</taxon>
        <taxon>Agaricomycetes</taxon>
        <taxon>Agaricomycetidae</taxon>
        <taxon>Agaricales</taxon>
        <taxon>Marasmiineae</taxon>
        <taxon>Physalacriaceae</taxon>
        <taxon>Cylindrobasidium</taxon>
    </lineage>
</organism>
<dbReference type="GO" id="GO:0006285">
    <property type="term" value="P:base-excision repair, AP site formation"/>
    <property type="evidence" value="ECO:0007669"/>
    <property type="project" value="UniProtKB-ARBA"/>
</dbReference>
<dbReference type="GO" id="GO:0006298">
    <property type="term" value="P:mismatch repair"/>
    <property type="evidence" value="ECO:0007669"/>
    <property type="project" value="TreeGrafter"/>
</dbReference>
<dbReference type="PROSITE" id="PS01155">
    <property type="entry name" value="ENDONUCLEASE_III_2"/>
    <property type="match status" value="1"/>
</dbReference>
<protein>
    <recommendedName>
        <fullName evidence="5">Adenine DNA glycosylase</fullName>
        <ecNumber evidence="4">3.2.2.31</ecNumber>
    </recommendedName>
</protein>
<dbReference type="InterPro" id="IPR011257">
    <property type="entry name" value="DNA_glycosylase"/>
</dbReference>
<dbReference type="AlphaFoldDB" id="A0A0D7BUS0"/>
<evidence type="ECO:0000256" key="3">
    <source>
        <dbReference type="ARBA" id="ARBA00008343"/>
    </source>
</evidence>
<dbReference type="PANTHER" id="PTHR42944">
    <property type="entry name" value="ADENINE DNA GLYCOSYLASE"/>
    <property type="match status" value="1"/>
</dbReference>
<comment type="catalytic activity">
    <reaction evidence="1">
        <text>Hydrolyzes free adenine bases from 7,8-dihydro-8-oxoguanine:adenine mismatched double-stranded DNA, leaving an apurinic site.</text>
        <dbReference type="EC" id="3.2.2.31"/>
    </reaction>
</comment>